<dbReference type="EMBL" id="CP011056">
    <property type="protein sequence ID" value="AKA76903.1"/>
    <property type="molecule type" value="Genomic_DNA"/>
</dbReference>
<evidence type="ECO:0000313" key="14">
    <source>
        <dbReference type="EMBL" id="AZF76549.1"/>
    </source>
</evidence>
<dbReference type="Proteomes" id="UP000076770">
    <property type="component" value="Chromosome i"/>
</dbReference>
<feature type="transmembrane region" description="Helical" evidence="6">
    <location>
        <begin position="82"/>
        <end position="99"/>
    </location>
</feature>
<evidence type="ECO:0000313" key="13">
    <source>
        <dbReference type="EMBL" id="AZF73926.1"/>
    </source>
</evidence>
<keyword evidence="3 6" id="KW-0812">Transmembrane</keyword>
<dbReference type="Proteomes" id="UP000275843">
    <property type="component" value="Chromosome"/>
</dbReference>
<dbReference type="Proteomes" id="UP000273194">
    <property type="component" value="Chromosome"/>
</dbReference>
<evidence type="ECO:0000256" key="2">
    <source>
        <dbReference type="ARBA" id="ARBA00022475"/>
    </source>
</evidence>
<reference evidence="18" key="2">
    <citation type="submission" date="2016-04" db="EMBL/GenBank/DDBJ databases">
        <authorList>
            <person name="Evans L.H."/>
            <person name="Alamgir A."/>
            <person name="Owens N."/>
            <person name="Weber N.D."/>
            <person name="Virtaneva K."/>
            <person name="Barbian K."/>
            <person name="Babar A."/>
            <person name="Rosenke K."/>
        </authorList>
    </citation>
    <scope>NUCLEOTIDE SEQUENCE</scope>
    <source>
        <strain evidence="18">P1</strain>
    </source>
</reference>
<accession>A0A0E3KD14</accession>
<dbReference type="EMBL" id="CP033235">
    <property type="protein sequence ID" value="AZF68686.1"/>
    <property type="molecule type" value="Genomic_DNA"/>
</dbReference>
<dbReference type="Pfam" id="PF02656">
    <property type="entry name" value="DUF202"/>
    <property type="match status" value="1"/>
</dbReference>
<evidence type="ECO:0000313" key="16">
    <source>
        <dbReference type="EMBL" id="AZF81762.1"/>
    </source>
</evidence>
<reference evidence="10" key="5">
    <citation type="submission" date="2018-10" db="EMBL/GenBank/DDBJ databases">
        <authorList>
            <person name="McCarthy S."/>
            <person name="Gradnigo J."/>
            <person name="Johnson T."/>
            <person name="Payne S."/>
            <person name="Lipzen A."/>
            <person name="Schackwitz W."/>
            <person name="Martin J."/>
            <person name="Moriyama E."/>
            <person name="Blum P."/>
        </authorList>
    </citation>
    <scope>NUCLEOTIDE SEQUENCE</scope>
    <source>
        <strain evidence="8">SARC-B</strain>
        <strain evidence="9">SARC-C</strain>
        <strain evidence="10">SULA</strain>
    </source>
</reference>
<dbReference type="GeneID" id="24780200"/>
<feature type="transmembrane region" description="Helical" evidence="6">
    <location>
        <begin position="21"/>
        <end position="40"/>
    </location>
</feature>
<dbReference type="KEGG" id="ssoa:SULA_1991"/>
<reference evidence="19 20" key="1">
    <citation type="journal article" date="2015" name="Genome Announc.">
        <title>Complete Genome Sequence of Sulfolobus solfataricus Strain 98/2 and Evolved Derivatives.</title>
        <authorList>
            <person name="McCarthy S."/>
            <person name="Gradnigo J."/>
            <person name="Johnson T."/>
            <person name="Payne S."/>
            <person name="Lipzen A."/>
            <person name="Martin J."/>
            <person name="Schackwitz W."/>
            <person name="Moriyama E."/>
            <person name="Blum P."/>
        </authorList>
    </citation>
    <scope>NUCLEOTIDE SEQUENCE [LARGE SCALE GENOMIC DNA]</scope>
    <source>
        <strain evidence="19">98/2 SULC</strain>
        <strain evidence="8">SARC-B</strain>
        <strain evidence="9">SARC-C</strain>
        <strain evidence="10 21">SULA</strain>
        <strain evidence="20">SULB</strain>
    </source>
</reference>
<evidence type="ECO:0000313" key="12">
    <source>
        <dbReference type="EMBL" id="AZF71306.1"/>
    </source>
</evidence>
<dbReference type="EMBL" id="CP033241">
    <property type="protein sequence ID" value="AZF84337.1"/>
    <property type="molecule type" value="Genomic_DNA"/>
</dbReference>
<dbReference type="GeneID" id="44129913"/>
<dbReference type="EMBL" id="CP011055">
    <property type="protein sequence ID" value="AKA74205.1"/>
    <property type="molecule type" value="Genomic_DNA"/>
</dbReference>
<dbReference type="EMBL" id="CP033239">
    <property type="protein sequence ID" value="AZF79157.1"/>
    <property type="molecule type" value="Genomic_DNA"/>
</dbReference>
<evidence type="ECO:0000313" key="17">
    <source>
        <dbReference type="EMBL" id="AZF84337.1"/>
    </source>
</evidence>
<evidence type="ECO:0000256" key="3">
    <source>
        <dbReference type="ARBA" id="ARBA00022692"/>
    </source>
</evidence>
<dbReference type="Proteomes" id="UP000033106">
    <property type="component" value="Chromosome"/>
</dbReference>
<dbReference type="KEGG" id="ssol:SULB_1992"/>
<protein>
    <submittedName>
        <fullName evidence="10">DUF202 domain-containing protein</fullName>
    </submittedName>
</protein>
<evidence type="ECO:0000313" key="11">
    <source>
        <dbReference type="EMBL" id="AZF68686.1"/>
    </source>
</evidence>
<keyword evidence="2" id="KW-1003">Cell membrane</keyword>
<reference evidence="22" key="3">
    <citation type="submission" date="2016-04" db="EMBL/GenBank/DDBJ databases">
        <authorList>
            <person name="Shah S.A."/>
            <person name="Garrett R.A."/>
        </authorList>
    </citation>
    <scope>NUCLEOTIDE SEQUENCE [LARGE SCALE GENOMIC DNA]</scope>
    <source>
        <strain evidence="22">ATCC 35091 / DSM 1616 / JCM 8930 / NBRC 15331 / P1</strain>
    </source>
</reference>
<organism evidence="10 21">
    <name type="scientific">Saccharolobus solfataricus</name>
    <name type="common">Sulfolobus solfataricus</name>
    <dbReference type="NCBI Taxonomy" id="2287"/>
    <lineage>
        <taxon>Archaea</taxon>
        <taxon>Thermoproteota</taxon>
        <taxon>Thermoprotei</taxon>
        <taxon>Sulfolobales</taxon>
        <taxon>Sulfolobaceae</taxon>
        <taxon>Saccharolobus</taxon>
    </lineage>
</organism>
<evidence type="ECO:0000313" key="23">
    <source>
        <dbReference type="Proteomes" id="UP000267993"/>
    </source>
</evidence>
<evidence type="ECO:0000313" key="22">
    <source>
        <dbReference type="Proteomes" id="UP000076770"/>
    </source>
</evidence>
<evidence type="ECO:0000256" key="5">
    <source>
        <dbReference type="ARBA" id="ARBA00023136"/>
    </source>
</evidence>
<dbReference type="KEGG" id="ssof:SULC_1990"/>
<dbReference type="RefSeq" id="WP_014511607.1">
    <property type="nucleotide sequence ID" value="NZ_CP011055.2"/>
</dbReference>
<evidence type="ECO:0000313" key="21">
    <source>
        <dbReference type="Proteomes" id="UP000033106"/>
    </source>
</evidence>
<evidence type="ECO:0000259" key="7">
    <source>
        <dbReference type="Pfam" id="PF02656"/>
    </source>
</evidence>
<dbReference type="EMBL" id="CP033236">
    <property type="protein sequence ID" value="AZF71306.1"/>
    <property type="molecule type" value="Genomic_DNA"/>
</dbReference>
<evidence type="ECO:0000313" key="29">
    <source>
        <dbReference type="Proteomes" id="UP000282269"/>
    </source>
</evidence>
<dbReference type="Proteomes" id="UP000269431">
    <property type="component" value="Chromosome"/>
</dbReference>
<gene>
    <name evidence="18" type="ORF">SSOP1_1013</name>
    <name evidence="10" type="ORF">SULA_1991</name>
    <name evidence="8" type="ORF">SULB_1992</name>
    <name evidence="9" type="ORF">SULC_1990</name>
    <name evidence="11" type="ORF">SULG_10020</name>
    <name evidence="12" type="ORF">SULH_10020</name>
    <name evidence="13" type="ORF">SULI_10020</name>
    <name evidence="14" type="ORF">SULM_10010</name>
    <name evidence="15" type="ORF">SULN_10010</name>
    <name evidence="16" type="ORF">SULO_10020</name>
    <name evidence="17" type="ORF">SULZ_09955</name>
</gene>
<dbReference type="PANTHER" id="PTHR34187">
    <property type="entry name" value="FGR18P"/>
    <property type="match status" value="1"/>
</dbReference>
<reference evidence="23 24" key="4">
    <citation type="journal article" date="2018" name="Proc. Natl. Acad. Sci. U.S.A.">
        <title>Nonmutational mechanism of inheritance in the Archaeon Sulfolobus solfataricus.</title>
        <authorList>
            <person name="Payne S."/>
            <person name="McCarthy S."/>
            <person name="Johnson T."/>
            <person name="North E."/>
            <person name="Blum P."/>
        </authorList>
    </citation>
    <scope>NUCLEOTIDE SEQUENCE [LARGE SCALE GENOMIC DNA]</scope>
    <source>
        <strain evidence="12 23">SARC-H</strain>
        <strain evidence="13 27">SARC-I</strain>
        <strain evidence="15 28">SARC-N</strain>
        <strain evidence="16 29">SARC-O</strain>
        <strain evidence="17 24">SUL120</strain>
        <strain evidence="11 25">SULG</strain>
        <strain evidence="14 26">SULM</strain>
    </source>
</reference>
<evidence type="ECO:0000256" key="1">
    <source>
        <dbReference type="ARBA" id="ARBA00004651"/>
    </source>
</evidence>
<dbReference type="EMBL" id="CP033237">
    <property type="protein sequence ID" value="AZF73926.1"/>
    <property type="molecule type" value="Genomic_DNA"/>
</dbReference>
<feature type="domain" description="DUF202" evidence="7">
    <location>
        <begin position="5"/>
        <end position="77"/>
    </location>
</feature>
<dbReference type="Proteomes" id="UP000273443">
    <property type="component" value="Chromosome"/>
</dbReference>
<evidence type="ECO:0000313" key="20">
    <source>
        <dbReference type="Proteomes" id="UP000033085"/>
    </source>
</evidence>
<dbReference type="OrthoDB" id="57223at2157"/>
<evidence type="ECO:0000313" key="27">
    <source>
        <dbReference type="Proteomes" id="UP000275843"/>
    </source>
</evidence>
<evidence type="ECO:0000313" key="10">
    <source>
        <dbReference type="EMBL" id="AKA79595.1"/>
    </source>
</evidence>
<evidence type="ECO:0000313" key="25">
    <source>
        <dbReference type="Proteomes" id="UP000273194"/>
    </source>
</evidence>
<dbReference type="InterPro" id="IPR003807">
    <property type="entry name" value="DUF202"/>
</dbReference>
<evidence type="ECO:0000313" key="19">
    <source>
        <dbReference type="Proteomes" id="UP000033057"/>
    </source>
</evidence>
<proteinExistence type="predicted"/>
<evidence type="ECO:0000256" key="6">
    <source>
        <dbReference type="SAM" id="Phobius"/>
    </source>
</evidence>
<evidence type="ECO:0000313" key="15">
    <source>
        <dbReference type="EMBL" id="AZF79157.1"/>
    </source>
</evidence>
<dbReference type="PANTHER" id="PTHR34187:SF2">
    <property type="entry name" value="DUF202 DOMAIN-CONTAINING PROTEIN"/>
    <property type="match status" value="1"/>
</dbReference>
<dbReference type="Proteomes" id="UP000282269">
    <property type="component" value="Chromosome"/>
</dbReference>
<evidence type="ECO:0000256" key="4">
    <source>
        <dbReference type="ARBA" id="ARBA00022989"/>
    </source>
</evidence>
<evidence type="ECO:0000313" key="26">
    <source>
        <dbReference type="Proteomes" id="UP000273443"/>
    </source>
</evidence>
<evidence type="ECO:0000313" key="24">
    <source>
        <dbReference type="Proteomes" id="UP000269431"/>
    </source>
</evidence>
<dbReference type="GO" id="GO:0005886">
    <property type="term" value="C:plasma membrane"/>
    <property type="evidence" value="ECO:0007669"/>
    <property type="project" value="UniProtKB-SubCell"/>
</dbReference>
<dbReference type="AlphaFoldDB" id="A0A0E3KD14"/>
<evidence type="ECO:0000313" key="8">
    <source>
        <dbReference type="EMBL" id="AKA74205.1"/>
    </source>
</evidence>
<comment type="subcellular location">
    <subcellularLocation>
        <location evidence="1">Cell membrane</location>
        <topology evidence="1">Multi-pass membrane protein</topology>
    </subcellularLocation>
</comment>
<evidence type="ECO:0000313" key="9">
    <source>
        <dbReference type="EMBL" id="AKA76903.1"/>
    </source>
</evidence>
<dbReference type="InterPro" id="IPR052053">
    <property type="entry name" value="IM_YidH-like"/>
</dbReference>
<dbReference type="Proteomes" id="UP000033057">
    <property type="component" value="Chromosome"/>
</dbReference>
<keyword evidence="4 6" id="KW-1133">Transmembrane helix</keyword>
<evidence type="ECO:0000313" key="28">
    <source>
        <dbReference type="Proteomes" id="UP000278715"/>
    </source>
</evidence>
<dbReference type="EMBL" id="CP033238">
    <property type="protein sequence ID" value="AZF76549.1"/>
    <property type="molecule type" value="Genomic_DNA"/>
</dbReference>
<dbReference type="Proteomes" id="UP000278715">
    <property type="component" value="Chromosome"/>
</dbReference>
<keyword evidence="5 6" id="KW-0472">Membrane</keyword>
<evidence type="ECO:0000313" key="18">
    <source>
        <dbReference type="EMBL" id="SAI84567.1"/>
    </source>
</evidence>
<feature type="transmembrane region" description="Helical" evidence="6">
    <location>
        <begin position="52"/>
        <end position="75"/>
    </location>
</feature>
<dbReference type="EMBL" id="CP011057">
    <property type="protein sequence ID" value="AKA79595.1"/>
    <property type="molecule type" value="Genomic_DNA"/>
</dbReference>
<dbReference type="Proteomes" id="UP000267993">
    <property type="component" value="Chromosome"/>
</dbReference>
<name>A0A0E3KD14_SACSO</name>
<dbReference type="EMBL" id="LT549890">
    <property type="protein sequence ID" value="SAI84567.1"/>
    <property type="molecule type" value="Genomic_DNA"/>
</dbReference>
<sequence>MSNSDHLANERTLLAWIRTGIALIGFGFVIAKFVLFLHILKPTSTTQSISVIYGEVMIILGVITILYGLYAYLAYEKDLERVALYGFLLLLNSFLIPPTS</sequence>
<dbReference type="EMBL" id="CP033240">
    <property type="protein sequence ID" value="AZF81762.1"/>
    <property type="molecule type" value="Genomic_DNA"/>
</dbReference>
<dbReference type="Proteomes" id="UP000033085">
    <property type="component" value="Chromosome"/>
</dbReference>